<sequence length="501" mass="55358">MELKEEATGFVSSKLKIPNPPGEEEKQQQDQEDEEEEQQDQEDEVEEQEGVVTVGAAAGTRVCQLCGKIFRSGKALGGHMRMHSQYSQPADRNRSSNRSRTTAAAAAAATHFTANTTTTTTTTTTNTSDHTTPPVCCVCGKNFLSMKALFGHMRSHPDREWRGIQPPLPSLPPATTAAATAKTTTSSSTLSDDDQIADSASAATAAVDCHHHRDVDLSKSLYGCSWPVSTKRGRSGSIISSGKTVAKKNEAEAVSDLLMLSRRGSTTIDKEDQEFNFRNRKRPDDDDDVDKGKANYKLRHVGEDYFYSDSQNSESINAMGNIKDDTMNMMMMKKKRRKMKLADLEERGVMVANNANNNNTDNNRSYTCNICNKSFPTHQALGGHRSSHNNSVNNIRKMDHHHHHQCKICKKMFPTGQALGGHKRSHWYNNINNAPVEVLADQSTSLSPGEASQTTNRLKAVISFDLNELPPMEEEDDNNDNDNDDYVEQVVSTSTLTLQVS</sequence>
<dbReference type="PROSITE" id="PS50157">
    <property type="entry name" value="ZINC_FINGER_C2H2_2"/>
    <property type="match status" value="4"/>
</dbReference>
<organism evidence="4 5">
    <name type="scientific">Ziziphus jujuba</name>
    <name type="common">Chinese jujube</name>
    <name type="synonym">Ziziphus sativa</name>
    <dbReference type="NCBI Taxonomy" id="326968"/>
    <lineage>
        <taxon>Eukaryota</taxon>
        <taxon>Viridiplantae</taxon>
        <taxon>Streptophyta</taxon>
        <taxon>Embryophyta</taxon>
        <taxon>Tracheophyta</taxon>
        <taxon>Spermatophyta</taxon>
        <taxon>Magnoliopsida</taxon>
        <taxon>eudicotyledons</taxon>
        <taxon>Gunneridae</taxon>
        <taxon>Pentapetalae</taxon>
        <taxon>rosids</taxon>
        <taxon>fabids</taxon>
        <taxon>Rosales</taxon>
        <taxon>Rhamnaceae</taxon>
        <taxon>Paliureae</taxon>
        <taxon>Ziziphus</taxon>
    </lineage>
</organism>
<feature type="compositionally biased region" description="Low complexity" evidence="2">
    <location>
        <begin position="173"/>
        <end position="190"/>
    </location>
</feature>
<feature type="region of interest" description="Disordered" evidence="2">
    <location>
        <begin position="157"/>
        <end position="194"/>
    </location>
</feature>
<feature type="region of interest" description="Disordered" evidence="2">
    <location>
        <begin position="80"/>
        <end position="112"/>
    </location>
</feature>
<dbReference type="Gene3D" id="3.30.160.60">
    <property type="entry name" value="Classic Zinc Finger"/>
    <property type="match status" value="2"/>
</dbReference>
<feature type="compositionally biased region" description="Acidic residues" evidence="2">
    <location>
        <begin position="30"/>
        <end position="49"/>
    </location>
</feature>
<keyword evidence="1" id="KW-0479">Metal-binding</keyword>
<feature type="domain" description="C2H2-type" evidence="3">
    <location>
        <begin position="61"/>
        <end position="88"/>
    </location>
</feature>
<feature type="region of interest" description="Disordered" evidence="2">
    <location>
        <begin position="1"/>
        <end position="52"/>
    </location>
</feature>
<evidence type="ECO:0000256" key="2">
    <source>
        <dbReference type="SAM" id="MobiDB-lite"/>
    </source>
</evidence>
<dbReference type="RefSeq" id="XP_024928819.1">
    <property type="nucleotide sequence ID" value="XM_025073051.3"/>
</dbReference>
<evidence type="ECO:0000256" key="1">
    <source>
        <dbReference type="PROSITE-ProRule" id="PRU00042"/>
    </source>
</evidence>
<protein>
    <submittedName>
        <fullName evidence="5">Uncharacterized protein LOC107417299</fullName>
    </submittedName>
</protein>
<dbReference type="AlphaFoldDB" id="A0A6P6G3T7"/>
<dbReference type="InterPro" id="IPR036236">
    <property type="entry name" value="Znf_C2H2_sf"/>
</dbReference>
<feature type="domain" description="C2H2-type" evidence="3">
    <location>
        <begin position="134"/>
        <end position="161"/>
    </location>
</feature>
<accession>A0A6P6G3T7</accession>
<dbReference type="InParanoid" id="A0A6P6G3T7"/>
<feature type="domain" description="C2H2-type" evidence="3">
    <location>
        <begin position="404"/>
        <end position="426"/>
    </location>
</feature>
<evidence type="ECO:0000259" key="3">
    <source>
        <dbReference type="PROSITE" id="PS50157"/>
    </source>
</evidence>
<reference evidence="4" key="1">
    <citation type="submission" date="2025-05" db="UniProtKB">
        <authorList>
            <consortium name="RefSeq"/>
        </authorList>
    </citation>
    <scope>NUCLEOTIDE SEQUENCE [LARGE SCALE GENOMIC DNA]</scope>
</reference>
<dbReference type="KEGG" id="zju:107417299"/>
<dbReference type="PANTHER" id="PTHR47591">
    <property type="entry name" value="ZINC FINGER PROTEIN ZAT2-RELATED"/>
    <property type="match status" value="1"/>
</dbReference>
<feature type="compositionally biased region" description="Low complexity" evidence="2">
    <location>
        <begin position="96"/>
        <end position="112"/>
    </location>
</feature>
<dbReference type="PROSITE" id="PS00028">
    <property type="entry name" value="ZINC_FINGER_C2H2_1"/>
    <property type="match status" value="4"/>
</dbReference>
<dbReference type="PANTHER" id="PTHR47591:SF1">
    <property type="entry name" value="ZINC FINGER PROTEIN ZAT2-RELATED"/>
    <property type="match status" value="1"/>
</dbReference>
<evidence type="ECO:0000313" key="5">
    <source>
        <dbReference type="RefSeq" id="XP_024928819.1"/>
    </source>
</evidence>
<dbReference type="SUPFAM" id="SSF57667">
    <property type="entry name" value="beta-beta-alpha zinc fingers"/>
    <property type="match status" value="2"/>
</dbReference>
<reference evidence="5" key="2">
    <citation type="submission" date="2025-08" db="UniProtKB">
        <authorList>
            <consortium name="RefSeq"/>
        </authorList>
    </citation>
    <scope>IDENTIFICATION</scope>
    <source>
        <tissue evidence="5">Seedling</tissue>
    </source>
</reference>
<evidence type="ECO:0000313" key="4">
    <source>
        <dbReference type="Proteomes" id="UP001652623"/>
    </source>
</evidence>
<name>A0A6P6G3T7_ZIZJJ</name>
<dbReference type="Proteomes" id="UP001652623">
    <property type="component" value="Chromosome 1"/>
</dbReference>
<dbReference type="GeneID" id="107417299"/>
<keyword evidence="1" id="KW-0863">Zinc-finger</keyword>
<dbReference type="InterPro" id="IPR013087">
    <property type="entry name" value="Znf_C2H2_type"/>
</dbReference>
<gene>
    <name evidence="5" type="primary">LOC107417299</name>
</gene>
<keyword evidence="1" id="KW-0862">Zinc</keyword>
<dbReference type="GO" id="GO:0008270">
    <property type="term" value="F:zinc ion binding"/>
    <property type="evidence" value="ECO:0007669"/>
    <property type="project" value="UniProtKB-KW"/>
</dbReference>
<feature type="domain" description="C2H2-type" evidence="3">
    <location>
        <begin position="366"/>
        <end position="393"/>
    </location>
</feature>
<keyword evidence="4" id="KW-1185">Reference proteome</keyword>
<proteinExistence type="predicted"/>
<dbReference type="SMART" id="SM00355">
    <property type="entry name" value="ZnF_C2H2"/>
    <property type="match status" value="4"/>
</dbReference>
<dbReference type="Pfam" id="PF13912">
    <property type="entry name" value="zf-C2H2_6"/>
    <property type="match status" value="4"/>
</dbReference>